<keyword evidence="7 8" id="KW-0998">Cell outer membrane</keyword>
<dbReference type="InterPro" id="IPR012910">
    <property type="entry name" value="Plug_dom"/>
</dbReference>
<sequence length="1116" mass="123567">MRTFIFLCCLTVFGFAPNDLVSQKSSIKIDLDGAMTVDEIFDLIMNQTDYSFIYEVGMFDDYPTIPVKKGRISTNRLLKKSLEPGNLDVVLTTDNTIMVKKADSRSRRSQINVSGTVTDQEGFPLVNVTVLIKGTTKGATTDFDGNYSITVPYPENVLQFMHMGFETQEVKVGDQATIDVVMKETAQALEEVVITAQGIKKSKKALGYAISQVKSEEVEQRPEADLARTLQGKIAGVVITPADGQTGSDSPIRIRGNVSITGSNNPLIVVNDVPFNGLLRDINPNDIESMSILKGFNASVLYGSEGRNGVILIQTKSGSARTGQAKTTASYSTTVYTNTVSQLPEFQNTYSNGGEGEFQPTYLSNWGPAFSDIGTIDHPYAPLSDIFPQYEGATMNISAKPNNVRNIFRTGIGTTHSLTVATSQEKVGFNITAGYTDEKGIIDHNDLKRFNISVGGRAQISDKLDLSATLNYSSRKVNRVYGESIFNVVYYQPRWIDLTELPYQNPLTGESVYYRNDTNPLWMLHNTGTNDIVEHVYGTVNANYKLSDDFNLTYRAGYDSRHFSGFEYSNKGGYDDNTFKIGYLRLDSERDVDVNQTVILGFDKNITEDLNLEAQIGANSRITRYQSRSSDSDGQVVYGFLRPSNYVTTEAEYESEDENLAGVFGQFQFAYKRYLYATLSGRNDWGSTVEKANQSLFYPGASLSFVPTSAFDFGGNVINFLKIRGAYATSSGYPSAYRTRGTLVIDNLRFAAADGSYPVTNRYSTRYANPDLAPELHREFELGLETNMFNNRLTLEASVYKRISEDQIVGAPLAGSSGFDTQYINLGRVDNKGVEIDLGIDLFKNDNFQWNFRNIFTADESLVVRTTDTGANINLSSTDDRFAVEGQPFGVIMGDYALRDENGNLLISGNGSSTRVGEVITSSDVGFDDKVIGDSNADWRLTNINTFSYKGFRFSAQLEYRHGGEIYSSAVSSMLQRGVTRDTEDRDGAFVIPGYLADDATGAPLLDANGNEIPNTFQMNPGRISYSNYYNANDLAMWDTSIFRIREVALGYTLTTQKGQSLPFKSINFTLSGRNLWYRAPNFPRYTNYDPESDGLEGNSTVPSTRRIALGITATF</sequence>
<keyword evidence="3 8" id="KW-1134">Transmembrane beta strand</keyword>
<keyword evidence="5 9" id="KW-0798">TonB box</keyword>
<name>A0ABS3G554_9FLAO</name>
<comment type="caution">
    <text evidence="12">The sequence shown here is derived from an EMBL/GenBank/DDBJ whole genome shotgun (WGS) entry which is preliminary data.</text>
</comment>
<evidence type="ECO:0000256" key="4">
    <source>
        <dbReference type="ARBA" id="ARBA00022692"/>
    </source>
</evidence>
<evidence type="ECO:0000313" key="13">
    <source>
        <dbReference type="Proteomes" id="UP000664044"/>
    </source>
</evidence>
<dbReference type="Pfam" id="PF00593">
    <property type="entry name" value="TonB_dep_Rec_b-barrel"/>
    <property type="match status" value="1"/>
</dbReference>
<reference evidence="12 13" key="1">
    <citation type="submission" date="2021-03" db="EMBL/GenBank/DDBJ databases">
        <title>Muricauda lutimaris sp. nov. and Muricauda ruestringensis sp. nov, two marine members of the Flavobacteriaceae isolated from deep sea sediments of Western Pacific.</title>
        <authorList>
            <person name="Zhao S."/>
            <person name="Liu R."/>
        </authorList>
    </citation>
    <scope>NUCLEOTIDE SEQUENCE [LARGE SCALE GENOMIC DNA]</scope>
    <source>
        <strain evidence="12 13">BC31-1-A7</strain>
    </source>
</reference>
<dbReference type="InterPro" id="IPR000531">
    <property type="entry name" value="Beta-barrel_TonB"/>
</dbReference>
<evidence type="ECO:0000256" key="8">
    <source>
        <dbReference type="PROSITE-ProRule" id="PRU01360"/>
    </source>
</evidence>
<dbReference type="EMBL" id="JAFLNL010000003">
    <property type="protein sequence ID" value="MBO0353996.1"/>
    <property type="molecule type" value="Genomic_DNA"/>
</dbReference>
<dbReference type="InterPro" id="IPR039426">
    <property type="entry name" value="TonB-dep_rcpt-like"/>
</dbReference>
<dbReference type="Pfam" id="PF13715">
    <property type="entry name" value="CarbopepD_reg_2"/>
    <property type="match status" value="1"/>
</dbReference>
<dbReference type="RefSeq" id="WP_207032790.1">
    <property type="nucleotide sequence ID" value="NZ_JAFLNL010000003.1"/>
</dbReference>
<accession>A0ABS3G554</accession>
<evidence type="ECO:0000259" key="10">
    <source>
        <dbReference type="Pfam" id="PF00593"/>
    </source>
</evidence>
<feature type="domain" description="TonB-dependent receptor plug" evidence="11">
    <location>
        <begin position="204"/>
        <end position="310"/>
    </location>
</feature>
<comment type="similarity">
    <text evidence="8 9">Belongs to the TonB-dependent receptor family.</text>
</comment>
<dbReference type="InterPro" id="IPR037066">
    <property type="entry name" value="Plug_dom_sf"/>
</dbReference>
<protein>
    <submittedName>
        <fullName evidence="12">SusC/RagA family TonB-linked outer membrane protein</fullName>
    </submittedName>
</protein>
<dbReference type="InterPro" id="IPR036942">
    <property type="entry name" value="Beta-barrel_TonB_sf"/>
</dbReference>
<keyword evidence="6 8" id="KW-0472">Membrane</keyword>
<organism evidence="12 13">
    <name type="scientific">Flagellimonas aurea</name>
    <dbReference type="NCBI Taxonomy" id="2915619"/>
    <lineage>
        <taxon>Bacteria</taxon>
        <taxon>Pseudomonadati</taxon>
        <taxon>Bacteroidota</taxon>
        <taxon>Flavobacteriia</taxon>
        <taxon>Flavobacteriales</taxon>
        <taxon>Flavobacteriaceae</taxon>
        <taxon>Flagellimonas</taxon>
    </lineage>
</organism>
<evidence type="ECO:0000313" key="12">
    <source>
        <dbReference type="EMBL" id="MBO0353996.1"/>
    </source>
</evidence>
<gene>
    <name evidence="12" type="ORF">J0656_08215</name>
</gene>
<dbReference type="SUPFAM" id="SSF49464">
    <property type="entry name" value="Carboxypeptidase regulatory domain-like"/>
    <property type="match status" value="1"/>
</dbReference>
<dbReference type="InterPro" id="IPR008969">
    <property type="entry name" value="CarboxyPept-like_regulatory"/>
</dbReference>
<dbReference type="Proteomes" id="UP000664044">
    <property type="component" value="Unassembled WGS sequence"/>
</dbReference>
<dbReference type="InterPro" id="IPR023996">
    <property type="entry name" value="TonB-dep_OMP_SusC/RagA"/>
</dbReference>
<dbReference type="Gene3D" id="2.40.170.20">
    <property type="entry name" value="TonB-dependent receptor, beta-barrel domain"/>
    <property type="match status" value="1"/>
</dbReference>
<evidence type="ECO:0000256" key="7">
    <source>
        <dbReference type="ARBA" id="ARBA00023237"/>
    </source>
</evidence>
<evidence type="ECO:0000256" key="3">
    <source>
        <dbReference type="ARBA" id="ARBA00022452"/>
    </source>
</evidence>
<evidence type="ECO:0000256" key="2">
    <source>
        <dbReference type="ARBA" id="ARBA00022448"/>
    </source>
</evidence>
<dbReference type="PROSITE" id="PS52016">
    <property type="entry name" value="TONB_DEPENDENT_REC_3"/>
    <property type="match status" value="1"/>
</dbReference>
<evidence type="ECO:0000256" key="1">
    <source>
        <dbReference type="ARBA" id="ARBA00004571"/>
    </source>
</evidence>
<feature type="domain" description="TonB-dependent receptor-like beta-barrel" evidence="10">
    <location>
        <begin position="514"/>
        <end position="906"/>
    </location>
</feature>
<dbReference type="Gene3D" id="2.60.40.1120">
    <property type="entry name" value="Carboxypeptidase-like, regulatory domain"/>
    <property type="match status" value="1"/>
</dbReference>
<dbReference type="Pfam" id="PF07715">
    <property type="entry name" value="Plug"/>
    <property type="match status" value="1"/>
</dbReference>
<dbReference type="Gene3D" id="2.170.130.10">
    <property type="entry name" value="TonB-dependent receptor, plug domain"/>
    <property type="match status" value="1"/>
</dbReference>
<evidence type="ECO:0000256" key="5">
    <source>
        <dbReference type="ARBA" id="ARBA00023077"/>
    </source>
</evidence>
<keyword evidence="13" id="KW-1185">Reference proteome</keyword>
<evidence type="ECO:0000256" key="6">
    <source>
        <dbReference type="ARBA" id="ARBA00023136"/>
    </source>
</evidence>
<dbReference type="NCBIfam" id="TIGR04056">
    <property type="entry name" value="OMP_RagA_SusC"/>
    <property type="match status" value="1"/>
</dbReference>
<keyword evidence="2 8" id="KW-0813">Transport</keyword>
<dbReference type="SUPFAM" id="SSF56935">
    <property type="entry name" value="Porins"/>
    <property type="match status" value="1"/>
</dbReference>
<evidence type="ECO:0000256" key="9">
    <source>
        <dbReference type="RuleBase" id="RU003357"/>
    </source>
</evidence>
<comment type="subcellular location">
    <subcellularLocation>
        <location evidence="1 8">Cell outer membrane</location>
        <topology evidence="1 8">Multi-pass membrane protein</topology>
    </subcellularLocation>
</comment>
<keyword evidence="4 8" id="KW-0812">Transmembrane</keyword>
<proteinExistence type="inferred from homology"/>
<evidence type="ECO:0000259" key="11">
    <source>
        <dbReference type="Pfam" id="PF07715"/>
    </source>
</evidence>